<evidence type="ECO:0000256" key="5">
    <source>
        <dbReference type="ARBA" id="ARBA00023242"/>
    </source>
</evidence>
<dbReference type="AlphaFoldDB" id="A0AAV7J7Z4"/>
<dbReference type="Pfam" id="PF04042">
    <property type="entry name" value="DNA_pol_E_B"/>
    <property type="match status" value="1"/>
</dbReference>
<comment type="caution">
    <text evidence="9">The sequence shown here is derived from an EMBL/GenBank/DDBJ whole genome shotgun (WGS) entry which is preliminary data.</text>
</comment>
<comment type="similarity">
    <text evidence="2">Belongs to the DNA polymerase epsilon subunit B family.</text>
</comment>
<dbReference type="Pfam" id="PF12213">
    <property type="entry name" value="Dpoe2NT"/>
    <property type="match status" value="1"/>
</dbReference>
<feature type="domain" description="DNA polymerase epsilon subunit B N-terminal" evidence="8">
    <location>
        <begin position="5"/>
        <end position="74"/>
    </location>
</feature>
<evidence type="ECO:0000256" key="4">
    <source>
        <dbReference type="ARBA" id="ARBA00023125"/>
    </source>
</evidence>
<sequence>MSDAKLIKNIQSTFSMYGFVITREVSTYVARQLKSIDADEREEWLIRITDQLSNLNLESPHITLNHVVDAIKECLRPQDSLQDSETIFNVINTTEIPKVVYDIEKKKFVLQKVSSELFGDANSKSSIFRDRLELLKQVTLKQEPFAPRKLGEVDVEKYELTPIEYLLSLIAEGCVVLARGIYEDGFLIVREMGLPPAELTTESRVSFGADNTFGGPHKTSLKLSEKLKIYEQSHSMNMIVFLSDVWLDNTEVVDKLRVIMEGYSEDPPVAFVLCGHFLSSPPSYSSAQKLKEGFRNLSRMIKQYPDIHKYSKFVFVPGPLDLGAPKILPRGPLPKTLLADFIKAVPNTILATNPCRIQYCTKEIVVLREDILTKFCRHTFHYPETGHVWDHYARSIICQSHLAPMSLPVVPVYWKYDHTLQLYPSPDLIVAADQFQAYSTSYMNCKVINPGTFLRNNFSFKVYKPGNDEVEECEVPADDDV</sequence>
<evidence type="ECO:0000259" key="7">
    <source>
        <dbReference type="Pfam" id="PF04042"/>
    </source>
</evidence>
<gene>
    <name evidence="9" type="ORF">KQX54_020832</name>
</gene>
<dbReference type="InterPro" id="IPR007185">
    <property type="entry name" value="DNA_pol_a/d/e_bsu"/>
</dbReference>
<protein>
    <recommendedName>
        <fullName evidence="6">DNA polymerase II subunit 2</fullName>
    </recommendedName>
</protein>
<keyword evidence="10" id="KW-1185">Reference proteome</keyword>
<dbReference type="PANTHER" id="PTHR12708:SF0">
    <property type="entry name" value="DNA POLYMERASE EPSILON SUBUNIT 2"/>
    <property type="match status" value="1"/>
</dbReference>
<evidence type="ECO:0000256" key="6">
    <source>
        <dbReference type="ARBA" id="ARBA00032930"/>
    </source>
</evidence>
<dbReference type="PANTHER" id="PTHR12708">
    <property type="entry name" value="DNA POLYMERASE EPSILON SUBUNIT B"/>
    <property type="match status" value="1"/>
</dbReference>
<evidence type="ECO:0000313" key="10">
    <source>
        <dbReference type="Proteomes" id="UP000826195"/>
    </source>
</evidence>
<proteinExistence type="inferred from homology"/>
<keyword evidence="4" id="KW-0238">DNA-binding</keyword>
<dbReference type="Gene3D" id="3.60.21.60">
    <property type="match status" value="1"/>
</dbReference>
<dbReference type="PIRSF" id="PIRSF000799">
    <property type="entry name" value="DNA_pol_eps_2"/>
    <property type="match status" value="1"/>
</dbReference>
<evidence type="ECO:0000259" key="8">
    <source>
        <dbReference type="Pfam" id="PF12213"/>
    </source>
</evidence>
<evidence type="ECO:0000256" key="1">
    <source>
        <dbReference type="ARBA" id="ARBA00004123"/>
    </source>
</evidence>
<evidence type="ECO:0000256" key="2">
    <source>
        <dbReference type="ARBA" id="ARBA00009560"/>
    </source>
</evidence>
<dbReference type="InterPro" id="IPR024639">
    <property type="entry name" value="DNA_pol_e_bsu_N"/>
</dbReference>
<keyword evidence="5" id="KW-0539">Nucleus</keyword>
<feature type="domain" description="DNA polymerase alpha/delta/epsilon subunit B" evidence="7">
    <location>
        <begin position="239"/>
        <end position="438"/>
    </location>
</feature>
<dbReference type="GO" id="GO:0008622">
    <property type="term" value="C:epsilon DNA polymerase complex"/>
    <property type="evidence" value="ECO:0007669"/>
    <property type="project" value="InterPro"/>
</dbReference>
<accession>A0AAV7J7Z4</accession>
<organism evidence="9 10">
    <name type="scientific">Cotesia glomerata</name>
    <name type="common">Lepidopteran parasitic wasp</name>
    <name type="synonym">Apanteles glomeratus</name>
    <dbReference type="NCBI Taxonomy" id="32391"/>
    <lineage>
        <taxon>Eukaryota</taxon>
        <taxon>Metazoa</taxon>
        <taxon>Ecdysozoa</taxon>
        <taxon>Arthropoda</taxon>
        <taxon>Hexapoda</taxon>
        <taxon>Insecta</taxon>
        <taxon>Pterygota</taxon>
        <taxon>Neoptera</taxon>
        <taxon>Endopterygota</taxon>
        <taxon>Hymenoptera</taxon>
        <taxon>Apocrita</taxon>
        <taxon>Ichneumonoidea</taxon>
        <taxon>Braconidae</taxon>
        <taxon>Microgastrinae</taxon>
        <taxon>Cotesia</taxon>
    </lineage>
</organism>
<comment type="subcellular location">
    <subcellularLocation>
        <location evidence="1">Nucleus</location>
    </subcellularLocation>
</comment>
<evidence type="ECO:0000256" key="3">
    <source>
        <dbReference type="ARBA" id="ARBA00022705"/>
    </source>
</evidence>
<dbReference type="Proteomes" id="UP000826195">
    <property type="component" value="Unassembled WGS sequence"/>
</dbReference>
<dbReference type="GO" id="GO:0003677">
    <property type="term" value="F:DNA binding"/>
    <property type="evidence" value="ECO:0007669"/>
    <property type="project" value="UniProtKB-KW"/>
</dbReference>
<dbReference type="GO" id="GO:0006261">
    <property type="term" value="P:DNA-templated DNA replication"/>
    <property type="evidence" value="ECO:0007669"/>
    <property type="project" value="InterPro"/>
</dbReference>
<dbReference type="GO" id="GO:0042276">
    <property type="term" value="P:error-prone translesion synthesis"/>
    <property type="evidence" value="ECO:0007669"/>
    <property type="project" value="TreeGrafter"/>
</dbReference>
<dbReference type="InterPro" id="IPR016266">
    <property type="entry name" value="POLE2"/>
</dbReference>
<reference evidence="9 10" key="1">
    <citation type="journal article" date="2021" name="J. Hered.">
        <title>A chromosome-level genome assembly of the parasitoid wasp, Cotesia glomerata (Hymenoptera: Braconidae).</title>
        <authorList>
            <person name="Pinto B.J."/>
            <person name="Weis J.J."/>
            <person name="Gamble T."/>
            <person name="Ode P.J."/>
            <person name="Paul R."/>
            <person name="Zaspel J.M."/>
        </authorList>
    </citation>
    <scope>NUCLEOTIDE SEQUENCE [LARGE SCALE GENOMIC DNA]</scope>
    <source>
        <strain evidence="9">CgM1</strain>
    </source>
</reference>
<evidence type="ECO:0000313" key="9">
    <source>
        <dbReference type="EMBL" id="KAH0568424.1"/>
    </source>
</evidence>
<keyword evidence="3" id="KW-0235">DNA replication</keyword>
<dbReference type="EMBL" id="JAHXZJ010000001">
    <property type="protein sequence ID" value="KAH0568424.1"/>
    <property type="molecule type" value="Genomic_DNA"/>
</dbReference>
<name>A0AAV7J7Z4_COTGL</name>
<dbReference type="Gene3D" id="1.10.8.60">
    <property type="match status" value="1"/>
</dbReference>